<dbReference type="KEGG" id="cyz:C3B44_03785"/>
<gene>
    <name evidence="2" type="ORF">DF222_06445</name>
</gene>
<feature type="transmembrane region" description="Helical" evidence="1">
    <location>
        <begin position="12"/>
        <end position="31"/>
    </location>
</feature>
<evidence type="ECO:0000313" key="2">
    <source>
        <dbReference type="EMBL" id="PWC01575.1"/>
    </source>
</evidence>
<keyword evidence="1" id="KW-1133">Transmembrane helix</keyword>
<accession>A0A2U1T6I0</accession>
<name>A0A2U1T6I0_9CORY</name>
<dbReference type="AlphaFoldDB" id="A0A2U1T6I0"/>
<keyword evidence="3" id="KW-1185">Reference proteome</keyword>
<keyword evidence="1" id="KW-0812">Transmembrane</keyword>
<dbReference type="OrthoDB" id="4424197at2"/>
<comment type="caution">
    <text evidence="2">The sequence shown here is derived from an EMBL/GenBank/DDBJ whole genome shotgun (WGS) entry which is preliminary data.</text>
</comment>
<keyword evidence="1" id="KW-0472">Membrane</keyword>
<evidence type="ECO:0000313" key="3">
    <source>
        <dbReference type="Proteomes" id="UP000244989"/>
    </source>
</evidence>
<dbReference type="Proteomes" id="UP000244989">
    <property type="component" value="Unassembled WGS sequence"/>
</dbReference>
<dbReference type="RefSeq" id="WP_108431208.1">
    <property type="nucleotide sequence ID" value="NZ_CP026947.1"/>
</dbReference>
<proteinExistence type="predicted"/>
<reference evidence="3" key="1">
    <citation type="submission" date="2018-04" db="EMBL/GenBank/DDBJ databases">
        <authorList>
            <person name="Liu S."/>
            <person name="Wang Z."/>
            <person name="Li J."/>
        </authorList>
    </citation>
    <scope>NUCLEOTIDE SEQUENCE [LARGE SCALE GENOMIC DNA]</scope>
    <source>
        <strain evidence="3">2189</strain>
    </source>
</reference>
<sequence>MSQPDYHSRRVGAVLVLVLLIFAGLFVYAMFDDATNKPQAIAGDQLGPDTDESFTAYQERAGAGLQQAAEEHDEPVFALVTFAEPLTAGKAGELLEGIDRVNTMLVGISTPRPLPEPISGKTRADVFAHQFSLIDSSLEGVGDVPRPYRLTAVTAYDTPQAFAELAGADSVAAVEVLPPDAAWGNFGIRPAVPPGIDMLEVAAPR</sequence>
<organism evidence="2 3">
    <name type="scientific">Corynebacterium yudongzhengii</name>
    <dbReference type="NCBI Taxonomy" id="2080740"/>
    <lineage>
        <taxon>Bacteria</taxon>
        <taxon>Bacillati</taxon>
        <taxon>Actinomycetota</taxon>
        <taxon>Actinomycetes</taxon>
        <taxon>Mycobacteriales</taxon>
        <taxon>Corynebacteriaceae</taxon>
        <taxon>Corynebacterium</taxon>
    </lineage>
</organism>
<dbReference type="EMBL" id="QEEZ01000010">
    <property type="protein sequence ID" value="PWC01575.1"/>
    <property type="molecule type" value="Genomic_DNA"/>
</dbReference>
<protein>
    <submittedName>
        <fullName evidence="2">Uncharacterized protein</fullName>
    </submittedName>
</protein>
<evidence type="ECO:0000256" key="1">
    <source>
        <dbReference type="SAM" id="Phobius"/>
    </source>
</evidence>